<feature type="domain" description="Transcription regulator TrmB N-terminal" evidence="2">
    <location>
        <begin position="13"/>
        <end position="79"/>
    </location>
</feature>
<evidence type="ECO:0000256" key="1">
    <source>
        <dbReference type="SAM" id="Coils"/>
    </source>
</evidence>
<dbReference type="GO" id="GO:0006355">
    <property type="term" value="P:regulation of DNA-templated transcription"/>
    <property type="evidence" value="ECO:0007669"/>
    <property type="project" value="UniProtKB-ARBA"/>
</dbReference>
<evidence type="ECO:0000313" key="4">
    <source>
        <dbReference type="Proteomes" id="UP000007102"/>
    </source>
</evidence>
<evidence type="ECO:0000313" key="3">
    <source>
        <dbReference type="EMBL" id="ADY73167.1"/>
    </source>
</evidence>
<keyword evidence="4" id="KW-1185">Reference proteome</keyword>
<dbReference type="RefSeq" id="WP_013638125.1">
    <property type="nucleotide sequence ID" value="NC_015185.1"/>
</dbReference>
<dbReference type="HOGENOM" id="CLU_1124101_0_0_0"/>
<dbReference type="STRING" id="868864.Dester_0516"/>
<dbReference type="Pfam" id="PF01978">
    <property type="entry name" value="TrmB"/>
    <property type="match status" value="1"/>
</dbReference>
<feature type="coiled-coil region" evidence="1">
    <location>
        <begin position="87"/>
        <end position="118"/>
    </location>
</feature>
<dbReference type="Gene3D" id="1.10.10.10">
    <property type="entry name" value="Winged helix-like DNA-binding domain superfamily/Winged helix DNA-binding domain"/>
    <property type="match status" value="1"/>
</dbReference>
<dbReference type="PANTHER" id="PTHR34293">
    <property type="entry name" value="HTH-TYPE TRANSCRIPTIONAL REGULATOR TRMBL2"/>
    <property type="match status" value="1"/>
</dbReference>
<dbReference type="EMBL" id="CP002543">
    <property type="protein sequence ID" value="ADY73167.1"/>
    <property type="molecule type" value="Genomic_DNA"/>
</dbReference>
<name>F0S2U5_DESTD</name>
<dbReference type="eggNOG" id="COG1378">
    <property type="taxonomic scope" value="Bacteria"/>
</dbReference>
<dbReference type="CDD" id="cd00090">
    <property type="entry name" value="HTH_ARSR"/>
    <property type="match status" value="1"/>
</dbReference>
<gene>
    <name evidence="3" type="ordered locus">Dester_0516</name>
</gene>
<dbReference type="InterPro" id="IPR036388">
    <property type="entry name" value="WH-like_DNA-bd_sf"/>
</dbReference>
<accession>F0S2U5</accession>
<protein>
    <submittedName>
        <fullName evidence="3">Transcriptional regulator, TrmB</fullName>
    </submittedName>
</protein>
<reference evidence="3 4" key="1">
    <citation type="journal article" date="2011" name="Stand. Genomic Sci.">
        <title>Complete genome sequence of the thermophilic sulfur-reducer Desulfurobacterium thermolithotrophum type strain (BSA(T)) from a deep-sea hydrothermal vent.</title>
        <authorList>
            <person name="Goker M."/>
            <person name="Daligault H."/>
            <person name="Mwirichia R."/>
            <person name="Lapidus A."/>
            <person name="Lucas S."/>
            <person name="Deshpande S."/>
            <person name="Pagani I."/>
            <person name="Tapia R."/>
            <person name="Cheng J.F."/>
            <person name="Goodwin L."/>
            <person name="Pitluck S."/>
            <person name="Liolios K."/>
            <person name="Ivanova N."/>
            <person name="Mavromatis K."/>
            <person name="Mikhailova N."/>
            <person name="Pati A."/>
            <person name="Chen A."/>
            <person name="Palaniappan K."/>
            <person name="Han C."/>
            <person name="Land M."/>
            <person name="Hauser L."/>
            <person name="Pan C."/>
            <person name="Brambilla E.M."/>
            <person name="Rohde M."/>
            <person name="Spring S."/>
            <person name="Sikorski J."/>
            <person name="Wirth R."/>
            <person name="Detter J.C."/>
            <person name="Woyke T."/>
            <person name="Bristow J."/>
            <person name="Eisen J.A."/>
            <person name="Markowitz V."/>
            <person name="Hugenholtz P."/>
            <person name="Kyrpides N.C."/>
            <person name="Klenk H.P."/>
        </authorList>
    </citation>
    <scope>NUCLEOTIDE SEQUENCE [LARGE SCALE GENOMIC DNA]</scope>
    <source>
        <strain evidence="4">DSM 11699 / BSA</strain>
    </source>
</reference>
<dbReference type="InParanoid" id="F0S2U5"/>
<dbReference type="AlphaFoldDB" id="F0S2U5"/>
<dbReference type="KEGG" id="dte:Dester_0516"/>
<dbReference type="PANTHER" id="PTHR34293:SF1">
    <property type="entry name" value="HTH-TYPE TRANSCRIPTIONAL REGULATOR TRMBL2"/>
    <property type="match status" value="1"/>
</dbReference>
<reference evidence="4" key="2">
    <citation type="submission" date="2011-02" db="EMBL/GenBank/DDBJ databases">
        <title>The complete genome of Desulfurobacterium thermolithotrophum DSM 11699.</title>
        <authorList>
            <consortium name="US DOE Joint Genome Institute (JGI-PGF)"/>
            <person name="Lucas S."/>
            <person name="Copeland A."/>
            <person name="Lapidus A."/>
            <person name="Bruce D."/>
            <person name="Goodwin L."/>
            <person name="Pitluck S."/>
            <person name="Kyrpides N."/>
            <person name="Mavromatis K."/>
            <person name="Pagani I."/>
            <person name="Ivanova N."/>
            <person name="Mikhailova N."/>
            <person name="Daligault H."/>
            <person name="Detter J.C."/>
            <person name="Tapia R."/>
            <person name="Han C."/>
            <person name="Land M."/>
            <person name="Hauser L."/>
            <person name="Markowitz V."/>
            <person name="Cheng J.-F."/>
            <person name="Hugenholtz P."/>
            <person name="Woyke T."/>
            <person name="Wu D."/>
            <person name="Spring S."/>
            <person name="Brambilla E."/>
            <person name="Klenk H.-P."/>
            <person name="Eisen J.A."/>
        </authorList>
    </citation>
    <scope>NUCLEOTIDE SEQUENCE [LARGE SCALE GENOMIC DNA]</scope>
    <source>
        <strain evidence="4">DSM 11699 / BSA</strain>
    </source>
</reference>
<dbReference type="InterPro" id="IPR011991">
    <property type="entry name" value="ArsR-like_HTH"/>
</dbReference>
<organism evidence="3 4">
    <name type="scientific">Desulfurobacterium thermolithotrophum (strain DSM 11699 / BSA)</name>
    <dbReference type="NCBI Taxonomy" id="868864"/>
    <lineage>
        <taxon>Bacteria</taxon>
        <taxon>Pseudomonadati</taxon>
        <taxon>Aquificota</taxon>
        <taxon>Aquificia</taxon>
        <taxon>Desulfurobacteriales</taxon>
        <taxon>Desulfurobacteriaceae</taxon>
        <taxon>Desulfurobacterium</taxon>
    </lineage>
</organism>
<sequence>MKIEIDEDVVNLLKEYGLNTYEAKAYYVLLLLGESAATSVARESKIPQQRIYDALKSLERKGLIQTKNTIPKKYVPLPVRRALTNRLRQMRLEFEIREDNLRKLIDELEKRIPETKSLLDKGSQIFVMEGKESIVNQAISMISSAESTIKIAGNKPLFILECKGNLSKYMKRNVELAAIGEFDQFCKDEIEKLGGKYCEASVYCQYLLIVDDKKLLIVYFDEKGVPNGLYTKNEAIVKPYLMFFESKWKEVCS</sequence>
<dbReference type="OrthoDB" id="1493540at2"/>
<dbReference type="SUPFAM" id="SSF46785">
    <property type="entry name" value="Winged helix' DNA-binding domain"/>
    <property type="match status" value="1"/>
</dbReference>
<proteinExistence type="predicted"/>
<keyword evidence="1" id="KW-0175">Coiled coil</keyword>
<dbReference type="InterPro" id="IPR036390">
    <property type="entry name" value="WH_DNA-bd_sf"/>
</dbReference>
<dbReference type="InterPro" id="IPR002831">
    <property type="entry name" value="Tscrpt_reg_TrmB_N"/>
</dbReference>
<dbReference type="InterPro" id="IPR051797">
    <property type="entry name" value="TrmB-like"/>
</dbReference>
<evidence type="ECO:0000259" key="2">
    <source>
        <dbReference type="Pfam" id="PF01978"/>
    </source>
</evidence>
<dbReference type="Proteomes" id="UP000007102">
    <property type="component" value="Chromosome"/>
</dbReference>